<dbReference type="AlphaFoldDB" id="A0A2I0U3G3"/>
<gene>
    <name evidence="2" type="ORF">llap_9068</name>
</gene>
<feature type="region of interest" description="Disordered" evidence="1">
    <location>
        <begin position="1"/>
        <end position="25"/>
    </location>
</feature>
<dbReference type="Proteomes" id="UP000233556">
    <property type="component" value="Unassembled WGS sequence"/>
</dbReference>
<name>A0A2I0U3G3_LIMLA</name>
<feature type="compositionally biased region" description="Acidic residues" evidence="1">
    <location>
        <begin position="46"/>
        <end position="57"/>
    </location>
</feature>
<evidence type="ECO:0000256" key="1">
    <source>
        <dbReference type="SAM" id="MobiDB-lite"/>
    </source>
</evidence>
<proteinExistence type="predicted"/>
<keyword evidence="3" id="KW-1185">Reference proteome</keyword>
<dbReference type="EMBL" id="KZ506233">
    <property type="protein sequence ID" value="PKU40630.1"/>
    <property type="molecule type" value="Genomic_DNA"/>
</dbReference>
<protein>
    <submittedName>
        <fullName evidence="2">Uncharacterized protein</fullName>
    </submittedName>
</protein>
<evidence type="ECO:0000313" key="2">
    <source>
        <dbReference type="EMBL" id="PKU40630.1"/>
    </source>
</evidence>
<organism evidence="2 3">
    <name type="scientific">Limosa lapponica baueri</name>
    <dbReference type="NCBI Taxonomy" id="1758121"/>
    <lineage>
        <taxon>Eukaryota</taxon>
        <taxon>Metazoa</taxon>
        <taxon>Chordata</taxon>
        <taxon>Craniata</taxon>
        <taxon>Vertebrata</taxon>
        <taxon>Euteleostomi</taxon>
        <taxon>Archelosauria</taxon>
        <taxon>Archosauria</taxon>
        <taxon>Dinosauria</taxon>
        <taxon>Saurischia</taxon>
        <taxon>Theropoda</taxon>
        <taxon>Coelurosauria</taxon>
        <taxon>Aves</taxon>
        <taxon>Neognathae</taxon>
        <taxon>Neoaves</taxon>
        <taxon>Charadriiformes</taxon>
        <taxon>Scolopacidae</taxon>
        <taxon>Limosa</taxon>
    </lineage>
</organism>
<evidence type="ECO:0000313" key="3">
    <source>
        <dbReference type="Proteomes" id="UP000233556"/>
    </source>
</evidence>
<sequence length="90" mass="10119">MGPGEWAEGRRNPDPPPSPRHQPSRVSDLVLLRHLFSEEGGRYGCQDEEEEEEEEEGGGVQAAAVAPPSPWQVWFQRTAKQWARMSSGYL</sequence>
<reference evidence="3" key="1">
    <citation type="submission" date="2017-11" db="EMBL/GenBank/DDBJ databases">
        <authorList>
            <person name="Lima N.C."/>
            <person name="Parody-Merino A.M."/>
            <person name="Battley P.F."/>
            <person name="Fidler A.E."/>
            <person name="Prosdocimi F."/>
        </authorList>
    </citation>
    <scope>NUCLEOTIDE SEQUENCE [LARGE SCALE GENOMIC DNA]</scope>
</reference>
<feature type="region of interest" description="Disordered" evidence="1">
    <location>
        <begin position="41"/>
        <end position="65"/>
    </location>
</feature>
<reference evidence="3" key="2">
    <citation type="submission" date="2017-12" db="EMBL/GenBank/DDBJ databases">
        <title>Genome sequence of the Bar-tailed Godwit (Limosa lapponica baueri).</title>
        <authorList>
            <person name="Lima N.C.B."/>
            <person name="Parody-Merino A.M."/>
            <person name="Battley P.F."/>
            <person name="Fidler A.E."/>
            <person name="Prosdocimi F."/>
        </authorList>
    </citation>
    <scope>NUCLEOTIDE SEQUENCE [LARGE SCALE GENOMIC DNA]</scope>
</reference>
<accession>A0A2I0U3G3</accession>